<keyword evidence="1" id="KW-0217">Developmental protein</keyword>
<evidence type="ECO:0000313" key="3">
    <source>
        <dbReference type="Proteomes" id="UP000515163"/>
    </source>
</evidence>
<proteinExistence type="predicted"/>
<dbReference type="PANTHER" id="PTHR23231:SF17">
    <property type="entry name" value="BTB DOMAIN-CONTAINING PROTEIN"/>
    <property type="match status" value="1"/>
</dbReference>
<gene>
    <name evidence="4" type="primary">LOC116301053</name>
</gene>
<evidence type="ECO:0000256" key="1">
    <source>
        <dbReference type="ARBA" id="ARBA00022473"/>
    </source>
</evidence>
<evidence type="ECO:0000313" key="4">
    <source>
        <dbReference type="RefSeq" id="XP_031565916.1"/>
    </source>
</evidence>
<dbReference type="GeneID" id="116301053"/>
<keyword evidence="3" id="KW-1185">Reference proteome</keyword>
<dbReference type="OrthoDB" id="6359943at2759"/>
<dbReference type="InterPro" id="IPR011333">
    <property type="entry name" value="SKP1/BTB/POZ_sf"/>
</dbReference>
<dbReference type="Proteomes" id="UP000515163">
    <property type="component" value="Unplaced"/>
</dbReference>
<dbReference type="InterPro" id="IPR043380">
    <property type="entry name" value="Gcl-like"/>
</dbReference>
<dbReference type="KEGG" id="aten:116301053"/>
<dbReference type="SUPFAM" id="SSF54695">
    <property type="entry name" value="POZ domain"/>
    <property type="match status" value="1"/>
</dbReference>
<feature type="domain" description="BTBDG BTB/POZ" evidence="2">
    <location>
        <begin position="13"/>
        <end position="70"/>
    </location>
</feature>
<dbReference type="Gene3D" id="3.30.710.10">
    <property type="entry name" value="Potassium Channel Kv1.1, Chain A"/>
    <property type="match status" value="1"/>
</dbReference>
<accession>A0A6P8IGQ9</accession>
<name>A0A6P8IGQ9_ACTTE</name>
<dbReference type="PANTHER" id="PTHR23231">
    <property type="entry name" value="GERM CELL-LESS PROTEIN"/>
    <property type="match status" value="1"/>
</dbReference>
<dbReference type="CDD" id="cd18495">
    <property type="entry name" value="BACK_GCL"/>
    <property type="match status" value="1"/>
</dbReference>
<dbReference type="InParanoid" id="A0A6P8IGQ9"/>
<dbReference type="Pfam" id="PF23998">
    <property type="entry name" value="BTB_BTBDG"/>
    <property type="match status" value="1"/>
</dbReference>
<sequence>MFSGQWKESMEDFISIQIPDEIITVEAMDTALGSLYRDEVTVSQTEVIPLLAVACLLQLESLSSQCAEFMQDTINNHTVCEYISAARQYGETEVEKKCLEWLERRLTSSWTVALLKEISTELMEQVIKSPGLFVMQIEIDVYTLLVIWMYLKLHPLWQGTNKDLRVQSTDYFRSKSQENSQAFLESHEGIVFAPAFKGLRLIHVVNDIRSMIMLQSDNIIPTGWFSPVYKEQWRKMLFVYQNLDHGPPEDMTLEHFNLSAHRYGRILEKSMKYCWRWTGFLYGLDIIVMYNNRTRQLSLRRNTYIHPTHGIICVQRQHSFMVKVDIASFHSNGSEKYHKTSGLKHLALGLDEEVRILQVDKHVAYPMYISAHIALVNVPLDKQQATE</sequence>
<protein>
    <submittedName>
        <fullName evidence="4">Germ cell-less protein-like 1</fullName>
    </submittedName>
</protein>
<dbReference type="AlphaFoldDB" id="A0A6P8IGQ9"/>
<dbReference type="FunCoup" id="A0A6P8IGQ9">
    <property type="interactions" value="2307"/>
</dbReference>
<dbReference type="GO" id="GO:0007281">
    <property type="term" value="P:germ cell development"/>
    <property type="evidence" value="ECO:0007669"/>
    <property type="project" value="InterPro"/>
</dbReference>
<evidence type="ECO:0000259" key="2">
    <source>
        <dbReference type="Pfam" id="PF23998"/>
    </source>
</evidence>
<reference evidence="4" key="1">
    <citation type="submission" date="2025-08" db="UniProtKB">
        <authorList>
            <consortium name="RefSeq"/>
        </authorList>
    </citation>
    <scope>IDENTIFICATION</scope>
    <source>
        <tissue evidence="4">Tentacle</tissue>
    </source>
</reference>
<dbReference type="InterPro" id="IPR056426">
    <property type="entry name" value="BTB_BTBDG"/>
</dbReference>
<dbReference type="RefSeq" id="XP_031565916.1">
    <property type="nucleotide sequence ID" value="XM_031710056.1"/>
</dbReference>
<organism evidence="3 4">
    <name type="scientific">Actinia tenebrosa</name>
    <name type="common">Australian red waratah sea anemone</name>
    <dbReference type="NCBI Taxonomy" id="6105"/>
    <lineage>
        <taxon>Eukaryota</taxon>
        <taxon>Metazoa</taxon>
        <taxon>Cnidaria</taxon>
        <taxon>Anthozoa</taxon>
        <taxon>Hexacorallia</taxon>
        <taxon>Actiniaria</taxon>
        <taxon>Actiniidae</taxon>
        <taxon>Actinia</taxon>
    </lineage>
</organism>